<feature type="region of interest" description="Disordered" evidence="8">
    <location>
        <begin position="608"/>
        <end position="809"/>
    </location>
</feature>
<reference evidence="10 11" key="1">
    <citation type="submission" date="2016-10" db="EMBL/GenBank/DDBJ databases">
        <authorList>
            <person name="de Groot N.N."/>
        </authorList>
    </citation>
    <scope>NUCLEOTIDE SEQUENCE [LARGE SCALE GENOMIC DNA]</scope>
    <source>
        <strain evidence="10 11">DSM 19073</strain>
    </source>
</reference>
<dbReference type="PANTHER" id="PTHR38340">
    <property type="entry name" value="S-LAYER PROTEIN"/>
    <property type="match status" value="1"/>
</dbReference>
<dbReference type="STRING" id="390807.SAMN04488095_1178"/>
<feature type="compositionally biased region" description="Low complexity" evidence="8">
    <location>
        <begin position="449"/>
        <end position="459"/>
    </location>
</feature>
<dbReference type="Gene3D" id="2.170.16.10">
    <property type="entry name" value="Hedgehog/Intein (Hint) domain"/>
    <property type="match status" value="1"/>
</dbReference>
<dbReference type="OrthoDB" id="7655157at2"/>
<keyword evidence="5" id="KW-0677">Repeat</keyword>
<evidence type="ECO:0000256" key="3">
    <source>
        <dbReference type="ARBA" id="ARBA00022525"/>
    </source>
</evidence>
<dbReference type="PROSITE" id="PS00330">
    <property type="entry name" value="HEMOLYSIN_CALCIUM"/>
    <property type="match status" value="13"/>
</dbReference>
<evidence type="ECO:0000313" key="11">
    <source>
        <dbReference type="Proteomes" id="UP000199110"/>
    </source>
</evidence>
<feature type="compositionally biased region" description="Low complexity" evidence="8">
    <location>
        <begin position="531"/>
        <end position="548"/>
    </location>
</feature>
<evidence type="ECO:0000313" key="10">
    <source>
        <dbReference type="EMBL" id="SFI54181.1"/>
    </source>
</evidence>
<keyword evidence="3" id="KW-0964">Secreted</keyword>
<protein>
    <submittedName>
        <fullName evidence="10">Ca2+-binding protein, RTX toxin-related</fullName>
    </submittedName>
</protein>
<evidence type="ECO:0000256" key="2">
    <source>
        <dbReference type="ARBA" id="ARBA00004613"/>
    </source>
</evidence>
<feature type="region of interest" description="Disordered" evidence="8">
    <location>
        <begin position="531"/>
        <end position="558"/>
    </location>
</feature>
<dbReference type="Proteomes" id="UP000199110">
    <property type="component" value="Unassembled WGS sequence"/>
</dbReference>
<dbReference type="InterPro" id="IPR001343">
    <property type="entry name" value="Hemolysn_Ca-bd"/>
</dbReference>
<keyword evidence="4" id="KW-0800">Toxin</keyword>
<dbReference type="GO" id="GO:0005576">
    <property type="term" value="C:extracellular region"/>
    <property type="evidence" value="ECO:0007669"/>
    <property type="project" value="UniProtKB-SubCell"/>
</dbReference>
<keyword evidence="7" id="KW-0472">Membrane</keyword>
<proteinExistence type="predicted"/>
<comment type="subcellular location">
    <subcellularLocation>
        <location evidence="1">Membrane</location>
    </subcellularLocation>
    <subcellularLocation>
        <location evidence="2">Secreted</location>
    </subcellularLocation>
</comment>
<dbReference type="GO" id="GO:0016020">
    <property type="term" value="C:membrane"/>
    <property type="evidence" value="ECO:0007669"/>
    <property type="project" value="UniProtKB-SubCell"/>
</dbReference>
<accession>A0A1I3J1M3</accession>
<dbReference type="InterPro" id="IPR006141">
    <property type="entry name" value="Intein_N"/>
</dbReference>
<evidence type="ECO:0000256" key="5">
    <source>
        <dbReference type="ARBA" id="ARBA00022737"/>
    </source>
</evidence>
<dbReference type="InterPro" id="IPR050557">
    <property type="entry name" value="RTX_toxin/Mannuronan_C5-epim"/>
</dbReference>
<dbReference type="InterPro" id="IPR018511">
    <property type="entry name" value="Hemolysin-typ_Ca-bd_CS"/>
</dbReference>
<dbReference type="RefSeq" id="WP_139212277.1">
    <property type="nucleotide sequence ID" value="NZ_FORA01000001.1"/>
</dbReference>
<organism evidence="10 11">
    <name type="scientific">Jannaschia pohangensis</name>
    <dbReference type="NCBI Taxonomy" id="390807"/>
    <lineage>
        <taxon>Bacteria</taxon>
        <taxon>Pseudomonadati</taxon>
        <taxon>Pseudomonadota</taxon>
        <taxon>Alphaproteobacteria</taxon>
        <taxon>Rhodobacterales</taxon>
        <taxon>Roseobacteraceae</taxon>
        <taxon>Jannaschia</taxon>
    </lineage>
</organism>
<feature type="domain" description="Hedgehog/Intein (Hint)" evidence="9">
    <location>
        <begin position="889"/>
        <end position="1026"/>
    </location>
</feature>
<dbReference type="PRINTS" id="PR01488">
    <property type="entry name" value="RTXTOXINA"/>
</dbReference>
<name>A0A1I3J1M3_9RHOB</name>
<evidence type="ECO:0000256" key="8">
    <source>
        <dbReference type="SAM" id="MobiDB-lite"/>
    </source>
</evidence>
<dbReference type="EMBL" id="FORA01000001">
    <property type="protein sequence ID" value="SFI54181.1"/>
    <property type="molecule type" value="Genomic_DNA"/>
</dbReference>
<dbReference type="SUPFAM" id="SSF51294">
    <property type="entry name" value="Hedgehog/intein (Hint) domain"/>
    <property type="match status" value="1"/>
</dbReference>
<feature type="region of interest" description="Disordered" evidence="8">
    <location>
        <begin position="400"/>
        <end position="459"/>
    </location>
</feature>
<evidence type="ECO:0000256" key="1">
    <source>
        <dbReference type="ARBA" id="ARBA00004370"/>
    </source>
</evidence>
<dbReference type="Gene3D" id="2.150.10.10">
    <property type="entry name" value="Serralysin-like metalloprotease, C-terminal"/>
    <property type="match status" value="5"/>
</dbReference>
<dbReference type="PANTHER" id="PTHR38340:SF1">
    <property type="entry name" value="S-LAYER PROTEIN"/>
    <property type="match status" value="1"/>
</dbReference>
<evidence type="ECO:0000256" key="4">
    <source>
        <dbReference type="ARBA" id="ARBA00022656"/>
    </source>
</evidence>
<dbReference type="Pfam" id="PF00353">
    <property type="entry name" value="HemolysinCabind"/>
    <property type="match status" value="8"/>
</dbReference>
<gene>
    <name evidence="10" type="ORF">SAMN04488095_1178</name>
</gene>
<feature type="compositionally biased region" description="Low complexity" evidence="8">
    <location>
        <begin position="656"/>
        <end position="670"/>
    </location>
</feature>
<dbReference type="GO" id="GO:0090729">
    <property type="term" value="F:toxin activity"/>
    <property type="evidence" value="ECO:0007669"/>
    <property type="project" value="UniProtKB-KW"/>
</dbReference>
<dbReference type="AlphaFoldDB" id="A0A1I3J1M3"/>
<evidence type="ECO:0000259" key="9">
    <source>
        <dbReference type="Pfam" id="PF13403"/>
    </source>
</evidence>
<evidence type="ECO:0000256" key="7">
    <source>
        <dbReference type="ARBA" id="ARBA00023136"/>
    </source>
</evidence>
<dbReference type="Pfam" id="PF13403">
    <property type="entry name" value="Hint_2"/>
    <property type="match status" value="1"/>
</dbReference>
<evidence type="ECO:0000256" key="6">
    <source>
        <dbReference type="ARBA" id="ARBA00023026"/>
    </source>
</evidence>
<dbReference type="GO" id="GO:0005509">
    <property type="term" value="F:calcium ion binding"/>
    <property type="evidence" value="ECO:0007669"/>
    <property type="project" value="InterPro"/>
</dbReference>
<dbReference type="PRINTS" id="PR00313">
    <property type="entry name" value="CABNDNGRPT"/>
</dbReference>
<dbReference type="InterPro" id="IPR036844">
    <property type="entry name" value="Hint_dom_sf"/>
</dbReference>
<sequence>MPVFNLRLYAANPTGILSQNIGGFSTWTGPGQATGTAVVTDNVIGPNGATLEDEYTGETAVANVTVGGFSATNANVESEESWLIRDTVTGEEIRVVQFNVNEGGARFTLTSSPLVQGRVYETVAFDSSVTEGEGVSFNYADFNDGIVQGTSGDDVIDRAYTGDPNGDRVDANDQYTSQTTQGTFNWSVYGDNAAITSTSSPTQSEGGVDVTVTSNVPTGSTFIANYEDNNAGTDESVHVPAGSGFSATSNARIFAGGIQTDTVINVDFNPTSGAGTSTEVHNVQFVISDIDGVINSANNFTDVVTIRAYDVDGNQIEVQIRVLGNDSLSGNTVTALVDSDEPSQADGAILVTIPGPVDRFEIIYDNVPANGNPLTQQAIFLSDIRYDAISTQGNADSIEAGAGNDSVFAGSDNDTVDGGSGNDTIDGGSGNDSLFGGTGNDRILGGTGNDTLDGGSGNDTLLGGAGADLLDGGQNNDSLDGGAGNDTLLGGDGADTLLGGADNDSLDGGAGNDSLNGGTGNDVLIGGTGNDTLLGGDGNDTLDGGENNDSLDGGAGFDILSGGSGRDTLVSGTGGGVLDGGSGADILVGGSGNETLLGGSGNDTITGGAGNDFIDGGSNNDELSGGDDNDTLLGDIGNDTLNGDAGDDSLDGGAGADSLSGGTGNDTLSGGDDDDTLSGGDGSDTLFGDAGDDSLDGGSGADSLSGGIGNDTLSGGDDNDTLSGGVGSDTLFGDAGDDSLDGGSGADSLSGGIGNDTLSGGDDNDTLFGDAGDDSLDGGSGADSLSGGTGNDTLVVGGGDTAEGGDGDDYFVIDGTQTNGGAITIVGGEGNESTDAAGNVVGDTLDFNGQLVRGSIVYTNTDDDAGGFSGTATLIDGTIVTFSEIETIICFAEGTQIDTPFGPRSVEDLIEGDLVRTRDDGMQTLEWIGRKRGMTTADTAPVCFARGTIGNDRPLRVSPQHRMMVRGWRAQLMFGQEEVLVPAKALIDGQGIVQEAPGFMTYIHLMTPRHQLIFAEGAETETFLPAAYGLDGIDEADRARLFVTRPDLRADLNAYGQAARYMPKARQAMLLTA</sequence>
<dbReference type="GO" id="GO:0016539">
    <property type="term" value="P:intein-mediated protein splicing"/>
    <property type="evidence" value="ECO:0007669"/>
    <property type="project" value="InterPro"/>
</dbReference>
<dbReference type="InterPro" id="IPR028992">
    <property type="entry name" value="Hedgehog/Intein_dom"/>
</dbReference>
<dbReference type="SUPFAM" id="SSF51120">
    <property type="entry name" value="beta-Roll"/>
    <property type="match status" value="4"/>
</dbReference>
<dbReference type="PROSITE" id="PS50817">
    <property type="entry name" value="INTEIN_N_TER"/>
    <property type="match status" value="1"/>
</dbReference>
<keyword evidence="6" id="KW-0843">Virulence</keyword>
<keyword evidence="11" id="KW-1185">Reference proteome</keyword>
<dbReference type="InterPro" id="IPR003995">
    <property type="entry name" value="RTX_toxin_determinant-A"/>
</dbReference>
<dbReference type="InterPro" id="IPR011049">
    <property type="entry name" value="Serralysin-like_metalloprot_C"/>
</dbReference>